<evidence type="ECO:0000313" key="1">
    <source>
        <dbReference type="EMBL" id="EDP97213.1"/>
    </source>
</evidence>
<reference evidence="1 2" key="1">
    <citation type="journal article" date="2011" name="J. Bacteriol.">
        <title>Genome sequence of the algicidal bacterium Kordia algicida OT-1.</title>
        <authorList>
            <person name="Lee H.S."/>
            <person name="Kang S.G."/>
            <person name="Kwon K.K."/>
            <person name="Lee J.H."/>
            <person name="Kim S.J."/>
        </authorList>
    </citation>
    <scope>NUCLEOTIDE SEQUENCE [LARGE SCALE GENOMIC DNA]</scope>
    <source>
        <strain evidence="1 2">OT-1</strain>
    </source>
</reference>
<proteinExistence type="predicted"/>
<dbReference type="RefSeq" id="WP_007096264.1">
    <property type="nucleotide sequence ID" value="NZ_CP142125.1"/>
</dbReference>
<keyword evidence="2" id="KW-1185">Reference proteome</keyword>
<protein>
    <submittedName>
        <fullName evidence="1">Uncharacterized protein</fullName>
    </submittedName>
</protein>
<organism evidence="1 2">
    <name type="scientific">Kordia algicida OT-1</name>
    <dbReference type="NCBI Taxonomy" id="391587"/>
    <lineage>
        <taxon>Bacteria</taxon>
        <taxon>Pseudomonadati</taxon>
        <taxon>Bacteroidota</taxon>
        <taxon>Flavobacteriia</taxon>
        <taxon>Flavobacteriales</taxon>
        <taxon>Flavobacteriaceae</taxon>
        <taxon>Kordia</taxon>
    </lineage>
</organism>
<gene>
    <name evidence="1" type="ORF">KAOT1_18662</name>
</gene>
<comment type="caution">
    <text evidence="1">The sequence shown here is derived from an EMBL/GenBank/DDBJ whole genome shotgun (WGS) entry which is preliminary data.</text>
</comment>
<dbReference type="HOGENOM" id="CLU_2806854_0_0_10"/>
<dbReference type="EMBL" id="ABIB01000002">
    <property type="protein sequence ID" value="EDP97213.1"/>
    <property type="molecule type" value="Genomic_DNA"/>
</dbReference>
<dbReference type="AlphaFoldDB" id="A9DNK4"/>
<evidence type="ECO:0000313" key="2">
    <source>
        <dbReference type="Proteomes" id="UP000002945"/>
    </source>
</evidence>
<dbReference type="OrthoDB" id="1450313at2"/>
<name>A9DNK4_9FLAO</name>
<sequence length="67" mass="7413">MKKQNIKNLSLRKREISNLNFTFVQGGKGEASVDNPCATQTEFPTCNAVSIKFPCATQTEFPTCNSK</sequence>
<accession>A9DNK4</accession>
<dbReference type="Proteomes" id="UP000002945">
    <property type="component" value="Unassembled WGS sequence"/>
</dbReference>